<dbReference type="Proteomes" id="UP001341135">
    <property type="component" value="Chromosome"/>
</dbReference>
<reference evidence="1 2" key="1">
    <citation type="submission" date="2023-09" db="EMBL/GenBank/DDBJ databases">
        <title>Pyrofollis japonicus gen. nov. sp. nov., a novel member of the family Pyrodictiaceae isolated from the Iheya North hydrothermal field.</title>
        <authorList>
            <person name="Miyazaki U."/>
            <person name="Sanari M."/>
            <person name="Tame A."/>
            <person name="Kitajima M."/>
            <person name="Okamoto A."/>
            <person name="Sawayama S."/>
            <person name="Miyazaki J."/>
            <person name="Takai K."/>
            <person name="Nakagawa S."/>
        </authorList>
    </citation>
    <scope>NUCLEOTIDE SEQUENCE [LARGE SCALE GENOMIC DNA]</scope>
    <source>
        <strain evidence="1 2">AV2</strain>
    </source>
</reference>
<sequence length="196" mass="22397">MKLIVFVEDSYGVEFHRVVLDKLYRAGLLHGGRRPEVRHLPAKKCNPAVFRKMLGAVFREVRSGGAWRILVIDSEGRPPREAVESDILRHVRRHRERFRVIAVVPRHEAWLCRGLGGDRGGCRSRPEGFLSRYAGRPYDRKTKHLLAELARGMDVCRLIGEEDFVEYLAGLCWLLGDRGAFCKELAGHGRIGRRVC</sequence>
<evidence type="ECO:0008006" key="3">
    <source>
        <dbReference type="Google" id="ProtNLM"/>
    </source>
</evidence>
<gene>
    <name evidence="1" type="ORF">PABY_05450</name>
</gene>
<name>A0ABM8ITU4_9CREN</name>
<organism evidence="1 2">
    <name type="scientific">Pyrodictium abyssi</name>
    <dbReference type="NCBI Taxonomy" id="54256"/>
    <lineage>
        <taxon>Archaea</taxon>
        <taxon>Thermoproteota</taxon>
        <taxon>Thermoprotei</taxon>
        <taxon>Desulfurococcales</taxon>
        <taxon>Pyrodictiaceae</taxon>
        <taxon>Pyrodictium</taxon>
    </lineage>
</organism>
<proteinExistence type="predicted"/>
<protein>
    <recommendedName>
        <fullName evidence="3">DUF4276 family protein</fullName>
    </recommendedName>
</protein>
<dbReference type="RefSeq" id="WP_338251683.1">
    <property type="nucleotide sequence ID" value="NZ_AP028907.1"/>
</dbReference>
<evidence type="ECO:0000313" key="1">
    <source>
        <dbReference type="EMBL" id="BES80978.1"/>
    </source>
</evidence>
<keyword evidence="2" id="KW-1185">Reference proteome</keyword>
<accession>A0ABM8ITU4</accession>
<dbReference type="GeneID" id="89288579"/>
<evidence type="ECO:0000313" key="2">
    <source>
        <dbReference type="Proteomes" id="UP001341135"/>
    </source>
</evidence>
<dbReference type="EMBL" id="AP028907">
    <property type="protein sequence ID" value="BES80978.1"/>
    <property type="molecule type" value="Genomic_DNA"/>
</dbReference>